<feature type="non-terminal residue" evidence="1">
    <location>
        <position position="1"/>
    </location>
</feature>
<organism evidence="1 2">
    <name type="scientific">Racocetra persica</name>
    <dbReference type="NCBI Taxonomy" id="160502"/>
    <lineage>
        <taxon>Eukaryota</taxon>
        <taxon>Fungi</taxon>
        <taxon>Fungi incertae sedis</taxon>
        <taxon>Mucoromycota</taxon>
        <taxon>Glomeromycotina</taxon>
        <taxon>Glomeromycetes</taxon>
        <taxon>Diversisporales</taxon>
        <taxon>Gigasporaceae</taxon>
        <taxon>Racocetra</taxon>
    </lineage>
</organism>
<dbReference type="Proteomes" id="UP000789920">
    <property type="component" value="Unassembled WGS sequence"/>
</dbReference>
<evidence type="ECO:0000313" key="2">
    <source>
        <dbReference type="Proteomes" id="UP000789920"/>
    </source>
</evidence>
<keyword evidence="2" id="KW-1185">Reference proteome</keyword>
<comment type="caution">
    <text evidence="1">The sequence shown here is derived from an EMBL/GenBank/DDBJ whole genome shotgun (WGS) entry which is preliminary data.</text>
</comment>
<evidence type="ECO:0000313" key="1">
    <source>
        <dbReference type="EMBL" id="CAG8769235.1"/>
    </source>
</evidence>
<name>A0ACA9QYG9_9GLOM</name>
<sequence length="100" mass="11723">PLKPRGIKNYNTNFESTSLYFIPISQFIYPLVSQISFSQFQSFSPLSQLFTLQYQPQTTQNSGPIPTLEEFFYKIDEEENANRKIAKYLEAFNQEAIRIK</sequence>
<protein>
    <submittedName>
        <fullName evidence="1">4561_t:CDS:1</fullName>
    </submittedName>
</protein>
<dbReference type="EMBL" id="CAJVQC010039735">
    <property type="protein sequence ID" value="CAG8769235.1"/>
    <property type="molecule type" value="Genomic_DNA"/>
</dbReference>
<gene>
    <name evidence="1" type="ORF">RPERSI_LOCUS16197</name>
</gene>
<accession>A0ACA9QYG9</accession>
<proteinExistence type="predicted"/>
<reference evidence="1" key="1">
    <citation type="submission" date="2021-06" db="EMBL/GenBank/DDBJ databases">
        <authorList>
            <person name="Kallberg Y."/>
            <person name="Tangrot J."/>
            <person name="Rosling A."/>
        </authorList>
    </citation>
    <scope>NUCLEOTIDE SEQUENCE</scope>
    <source>
        <strain evidence="1">MA461A</strain>
    </source>
</reference>